<feature type="region of interest" description="Disordered" evidence="1">
    <location>
        <begin position="28"/>
        <end position="48"/>
    </location>
</feature>
<feature type="region of interest" description="Disordered" evidence="1">
    <location>
        <begin position="68"/>
        <end position="100"/>
    </location>
</feature>
<reference evidence="3" key="2">
    <citation type="submission" date="2018-10" db="UniProtKB">
        <authorList>
            <consortium name="EnsemblPlants"/>
        </authorList>
    </citation>
    <scope>IDENTIFICATION</scope>
</reference>
<protein>
    <recommendedName>
        <fullName evidence="2">DUF3615 domain-containing protein</fullName>
    </recommendedName>
</protein>
<organism evidence="3">
    <name type="scientific">Triticum aestivum</name>
    <name type="common">Wheat</name>
    <dbReference type="NCBI Taxonomy" id="4565"/>
    <lineage>
        <taxon>Eukaryota</taxon>
        <taxon>Viridiplantae</taxon>
        <taxon>Streptophyta</taxon>
        <taxon>Embryophyta</taxon>
        <taxon>Tracheophyta</taxon>
        <taxon>Spermatophyta</taxon>
        <taxon>Magnoliopsida</taxon>
        <taxon>Liliopsida</taxon>
        <taxon>Poales</taxon>
        <taxon>Poaceae</taxon>
        <taxon>BOP clade</taxon>
        <taxon>Pooideae</taxon>
        <taxon>Triticodae</taxon>
        <taxon>Triticeae</taxon>
        <taxon>Triticinae</taxon>
        <taxon>Triticum</taxon>
    </lineage>
</organism>
<dbReference type="Gramene" id="TraesWEE_scaffold_003100_01G000600.1">
    <property type="protein sequence ID" value="TraesWEE_scaffold_003100_01G000600.1"/>
    <property type="gene ID" value="TraesWEE_scaffold_003100_01G000600"/>
</dbReference>
<evidence type="ECO:0000313" key="3">
    <source>
        <dbReference type="EnsemblPlants" id="TraesCS2B02G242900.1"/>
    </source>
</evidence>
<dbReference type="EnsemblPlants" id="TraesCS2B02G242900.1">
    <property type="protein sequence ID" value="TraesCS2B02G242900.1"/>
    <property type="gene ID" value="TraesCS2B02G242900"/>
</dbReference>
<dbReference type="GeneID" id="123041173"/>
<evidence type="ECO:0000259" key="2">
    <source>
        <dbReference type="Pfam" id="PF12274"/>
    </source>
</evidence>
<sequence length="376" mass="43128">MEDDGHPDPYLDLRPEIAEERRRAARLALERRRQHRETAPCLLSPPAPVAMDGVAPLVSFLDLHPELAEERRRPEPSSSHKTEVEEHASEVSSSEGSVTVDLSESTALALNDMPRTLQSTYWSNLCYDTGSSETESETVVGKPEEESDFDLEKELQEMEDYLQENTCNTISEGMDKILAVERSTLAAKYDNMSAAEYADMTARSSYFSKRLPPLWWLSSPADSETESLQATEQASRNEPSRQCLLRRQPRCEVPDEEIIQNGKNWMTKEVMLAFEKYAERSTNLTDLDWQIEEICHQCFNVEYYHKVFHHYNFTVMIESPRSSDSRVALFFAEVKEIFGRKYYFCCPLEPNENGQCYACHNQGFDDLRHPATGGYD</sequence>
<dbReference type="Gramene" id="TraesCS2B02G242900.1">
    <property type="protein sequence ID" value="TraesCS2B02G242900.1"/>
    <property type="gene ID" value="TraesCS2B02G242900"/>
</dbReference>
<accession>A0A3B6C455</accession>
<feature type="compositionally biased region" description="Basic and acidic residues" evidence="1">
    <location>
        <begin position="68"/>
        <end position="89"/>
    </location>
</feature>
<proteinExistence type="predicted"/>
<evidence type="ECO:0000313" key="4">
    <source>
        <dbReference type="Proteomes" id="UP000019116"/>
    </source>
</evidence>
<dbReference type="OrthoDB" id="684795at2759"/>
<dbReference type="Proteomes" id="UP000019116">
    <property type="component" value="Chromosome 2B"/>
</dbReference>
<feature type="domain" description="DUF3615" evidence="2">
    <location>
        <begin position="271"/>
        <end position="370"/>
    </location>
</feature>
<feature type="compositionally biased region" description="Low complexity" evidence="1">
    <location>
        <begin position="90"/>
        <end position="100"/>
    </location>
</feature>
<dbReference type="RefSeq" id="XP_044319796.1">
    <property type="nucleotide sequence ID" value="XM_044463861.1"/>
</dbReference>
<dbReference type="Gramene" id="TraesCLE_scaffold_018992_01G000200.1">
    <property type="protein sequence ID" value="TraesCLE_scaffold_018992_01G000200.1"/>
    <property type="gene ID" value="TraesCLE_scaffold_018992_01G000200"/>
</dbReference>
<dbReference type="Gramene" id="TraesSTA2B03G00911360.1">
    <property type="protein sequence ID" value="TraesSTA2B03G00911360.1"/>
    <property type="gene ID" value="TraesSTA2B03G00911360"/>
</dbReference>
<dbReference type="InterPro" id="IPR022059">
    <property type="entry name" value="DUF3615"/>
</dbReference>
<dbReference type="OMA" id="WIVELYF"/>
<name>A0A3B6C455_WHEAT</name>
<dbReference type="Gramene" id="TraesARI2B03G00925200.1">
    <property type="protein sequence ID" value="TraesARI2B03G00925200.1"/>
    <property type="gene ID" value="TraesARI2B03G00925200"/>
</dbReference>
<dbReference type="PANTHER" id="PTHR33326">
    <property type="entry name" value="OS05G0543800 PROTEIN"/>
    <property type="match status" value="1"/>
</dbReference>
<evidence type="ECO:0000256" key="1">
    <source>
        <dbReference type="SAM" id="MobiDB-lite"/>
    </source>
</evidence>
<dbReference type="Pfam" id="PF12274">
    <property type="entry name" value="DUF3615"/>
    <property type="match status" value="1"/>
</dbReference>
<keyword evidence="4" id="KW-1185">Reference proteome</keyword>
<gene>
    <name evidence="3" type="primary">LOC123041173</name>
</gene>
<dbReference type="AlphaFoldDB" id="A0A3B6C455"/>
<reference evidence="3" key="1">
    <citation type="submission" date="2018-08" db="EMBL/GenBank/DDBJ databases">
        <authorList>
            <person name="Rossello M."/>
        </authorList>
    </citation>
    <scope>NUCLEOTIDE SEQUENCE [LARGE SCALE GENOMIC DNA]</scope>
    <source>
        <strain evidence="3">cv. Chinese Spring</strain>
    </source>
</reference>
<dbReference type="PANTHER" id="PTHR33326:SF14">
    <property type="entry name" value="EXPRESSED PROTEIN"/>
    <property type="match status" value="1"/>
</dbReference>